<dbReference type="Proteomes" id="UP000295493">
    <property type="component" value="Unassembled WGS sequence"/>
</dbReference>
<evidence type="ECO:0000256" key="6">
    <source>
        <dbReference type="SAM" id="MobiDB-lite"/>
    </source>
</evidence>
<dbReference type="RefSeq" id="WP_133496067.1">
    <property type="nucleotide sequence ID" value="NZ_BMLU01000008.1"/>
</dbReference>
<feature type="transmembrane region" description="Helical" evidence="7">
    <location>
        <begin position="60"/>
        <end position="84"/>
    </location>
</feature>
<feature type="transmembrane region" description="Helical" evidence="7">
    <location>
        <begin position="192"/>
        <end position="214"/>
    </location>
</feature>
<evidence type="ECO:0000256" key="7">
    <source>
        <dbReference type="SAM" id="Phobius"/>
    </source>
</evidence>
<feature type="compositionally biased region" description="Low complexity" evidence="6">
    <location>
        <begin position="443"/>
        <end position="455"/>
    </location>
</feature>
<evidence type="ECO:0000256" key="3">
    <source>
        <dbReference type="ARBA" id="ARBA00022692"/>
    </source>
</evidence>
<comment type="caution">
    <text evidence="8">The sequence shown here is derived from an EMBL/GenBank/DDBJ whole genome shotgun (WGS) entry which is preliminary data.</text>
</comment>
<evidence type="ECO:0000313" key="9">
    <source>
        <dbReference type="Proteomes" id="UP000295493"/>
    </source>
</evidence>
<dbReference type="AlphaFoldDB" id="A0A4R6FIK1"/>
<feature type="transmembrane region" description="Helical" evidence="7">
    <location>
        <begin position="246"/>
        <end position="271"/>
    </location>
</feature>
<feature type="region of interest" description="Disordered" evidence="6">
    <location>
        <begin position="434"/>
        <end position="462"/>
    </location>
</feature>
<proteinExistence type="predicted"/>
<feature type="transmembrane region" description="Helical" evidence="7">
    <location>
        <begin position="378"/>
        <end position="396"/>
    </location>
</feature>
<dbReference type="InterPro" id="IPR050833">
    <property type="entry name" value="Poly_Biosynth_Transport"/>
</dbReference>
<feature type="transmembrane region" description="Helical" evidence="7">
    <location>
        <begin position="163"/>
        <end position="186"/>
    </location>
</feature>
<dbReference type="PANTHER" id="PTHR30250">
    <property type="entry name" value="PST FAMILY PREDICTED COLANIC ACID TRANSPORTER"/>
    <property type="match status" value="1"/>
</dbReference>
<keyword evidence="9" id="KW-1185">Reference proteome</keyword>
<protein>
    <submittedName>
        <fullName evidence="8">O-antigen/teichoic acid export membrane protein</fullName>
    </submittedName>
</protein>
<dbReference type="EMBL" id="SNWD01000008">
    <property type="protein sequence ID" value="TDN81222.1"/>
    <property type="molecule type" value="Genomic_DNA"/>
</dbReference>
<dbReference type="OrthoDB" id="7551433at2"/>
<evidence type="ECO:0000256" key="4">
    <source>
        <dbReference type="ARBA" id="ARBA00022989"/>
    </source>
</evidence>
<feature type="transmembrane region" description="Helical" evidence="7">
    <location>
        <begin position="131"/>
        <end position="151"/>
    </location>
</feature>
<feature type="transmembrane region" description="Helical" evidence="7">
    <location>
        <begin position="105"/>
        <end position="125"/>
    </location>
</feature>
<reference evidence="8 9" key="1">
    <citation type="submission" date="2019-03" db="EMBL/GenBank/DDBJ databases">
        <title>Genomic Encyclopedia of Type Strains, Phase IV (KMG-IV): sequencing the most valuable type-strain genomes for metagenomic binning, comparative biology and taxonomic classification.</title>
        <authorList>
            <person name="Goeker M."/>
        </authorList>
    </citation>
    <scope>NUCLEOTIDE SEQUENCE [LARGE SCALE GENOMIC DNA]</scope>
    <source>
        <strain evidence="8 9">DSM 25059</strain>
    </source>
</reference>
<organism evidence="8 9">
    <name type="scientific">Stakelama pacifica</name>
    <dbReference type="NCBI Taxonomy" id="517720"/>
    <lineage>
        <taxon>Bacteria</taxon>
        <taxon>Pseudomonadati</taxon>
        <taxon>Pseudomonadota</taxon>
        <taxon>Alphaproteobacteria</taxon>
        <taxon>Sphingomonadales</taxon>
        <taxon>Sphingomonadaceae</taxon>
        <taxon>Stakelama</taxon>
    </lineage>
</organism>
<comment type="subcellular location">
    <subcellularLocation>
        <location evidence="1">Cell membrane</location>
        <topology evidence="1">Multi-pass membrane protein</topology>
    </subcellularLocation>
</comment>
<gene>
    <name evidence="8" type="ORF">EV664_108164</name>
</gene>
<feature type="transmembrane region" description="Helical" evidence="7">
    <location>
        <begin position="315"/>
        <end position="339"/>
    </location>
</feature>
<keyword evidence="3 7" id="KW-0812">Transmembrane</keyword>
<evidence type="ECO:0000256" key="1">
    <source>
        <dbReference type="ARBA" id="ARBA00004651"/>
    </source>
</evidence>
<dbReference type="GO" id="GO:0005886">
    <property type="term" value="C:plasma membrane"/>
    <property type="evidence" value="ECO:0007669"/>
    <property type="project" value="UniProtKB-SubCell"/>
</dbReference>
<sequence length="462" mass="49399">MASIDELVTRLAHMLPFGERLAKLQNRLASFAEQGIQGVANVIVNVILARNLSHEGFASIGTMIGIHFFVLGMHRTAIVLPFILDSTGDEAAERAAEGRWWWLNLLSLGVIAAVLAGGSLLAKALLTSPSALWFVQGLAHTVIVTPALLFFEFGRRVLYQRHLPLTAFVASLVYMLLLLGTAYMVTRTSTSAAIASLSWVVAGVGGGIVATIAAHPGRPRVGEGVAIWWSNRSFAFWQALTNLPYAVYNSSVVVAVGIFGGATAAAAYTAARTLTNPAMSMVTAVDSLDKPRAARALAKDGLAGLRHSVGRTRRLLILITGGYLGLLAIFAGPILRFAFSNAYDHAVAEIRVLALAFFLMCLNQPSETFLIVLRESKILLLTRIVAAGVALFSLWIASPFGLMGACVALLATHVINLADLRIAETISGRRWLKSTPRDREQAENAPLAEAAAPAPDLERAGR</sequence>
<evidence type="ECO:0000256" key="2">
    <source>
        <dbReference type="ARBA" id="ARBA00022475"/>
    </source>
</evidence>
<dbReference type="PANTHER" id="PTHR30250:SF11">
    <property type="entry name" value="O-ANTIGEN TRANSPORTER-RELATED"/>
    <property type="match status" value="1"/>
</dbReference>
<feature type="transmembrane region" description="Helical" evidence="7">
    <location>
        <begin position="345"/>
        <end position="366"/>
    </location>
</feature>
<keyword evidence="4 7" id="KW-1133">Transmembrane helix</keyword>
<accession>A0A4R6FIK1</accession>
<keyword evidence="2" id="KW-1003">Cell membrane</keyword>
<keyword evidence="5 7" id="KW-0472">Membrane</keyword>
<name>A0A4R6FIK1_9SPHN</name>
<evidence type="ECO:0000256" key="5">
    <source>
        <dbReference type="ARBA" id="ARBA00023136"/>
    </source>
</evidence>
<evidence type="ECO:0000313" key="8">
    <source>
        <dbReference type="EMBL" id="TDN81222.1"/>
    </source>
</evidence>